<dbReference type="Proteomes" id="UP000806378">
    <property type="component" value="Unassembled WGS sequence"/>
</dbReference>
<dbReference type="GO" id="GO:0006952">
    <property type="term" value="P:defense response"/>
    <property type="evidence" value="ECO:0007669"/>
    <property type="project" value="InterPro"/>
</dbReference>
<dbReference type="Pfam" id="PF23598">
    <property type="entry name" value="LRR_14"/>
    <property type="match status" value="1"/>
</dbReference>
<keyword evidence="1" id="KW-0677">Repeat</keyword>
<dbReference type="EMBL" id="MU090030">
    <property type="protein sequence ID" value="KAF7848653.1"/>
    <property type="molecule type" value="Genomic_DNA"/>
</dbReference>
<comment type="caution">
    <text evidence="3">The sequence shown here is derived from an EMBL/GenBank/DDBJ whole genome shotgun (WGS) entry which is preliminary data.</text>
</comment>
<dbReference type="InterPro" id="IPR032675">
    <property type="entry name" value="LRR_dom_sf"/>
</dbReference>
<dbReference type="SUPFAM" id="SSF52058">
    <property type="entry name" value="L domain-like"/>
    <property type="match status" value="2"/>
</dbReference>
<dbReference type="Gramene" id="rna-gnl|WGS:JABURB|Cocit.L1767.1">
    <property type="protein sequence ID" value="cds-KAF7848653.1"/>
    <property type="gene ID" value="gene-BT93_L1767"/>
</dbReference>
<dbReference type="AlphaFoldDB" id="A0A8T0CM50"/>
<evidence type="ECO:0000259" key="2">
    <source>
        <dbReference type="Pfam" id="PF23598"/>
    </source>
</evidence>
<dbReference type="Gene3D" id="3.80.10.10">
    <property type="entry name" value="Ribonuclease Inhibitor"/>
    <property type="match status" value="3"/>
</dbReference>
<evidence type="ECO:0000313" key="4">
    <source>
        <dbReference type="Proteomes" id="UP000806378"/>
    </source>
</evidence>
<gene>
    <name evidence="3" type="ORF">BT93_L1767</name>
</gene>
<dbReference type="InterPro" id="IPR055414">
    <property type="entry name" value="LRR_R13L4/SHOC2-like"/>
</dbReference>
<protein>
    <recommendedName>
        <fullName evidence="2">Disease resistance R13L4/SHOC-2-like LRR domain-containing protein</fullName>
    </recommendedName>
</protein>
<evidence type="ECO:0000256" key="1">
    <source>
        <dbReference type="ARBA" id="ARBA00022737"/>
    </source>
</evidence>
<proteinExistence type="predicted"/>
<feature type="domain" description="Disease resistance R13L4/SHOC-2-like LRR" evidence="2">
    <location>
        <begin position="287"/>
        <end position="476"/>
    </location>
</feature>
<reference evidence="3" key="1">
    <citation type="submission" date="2020-05" db="EMBL/GenBank/DDBJ databases">
        <title>WGS assembly of Corymbia citriodora subspecies variegata.</title>
        <authorList>
            <person name="Barry K."/>
            <person name="Hundley H."/>
            <person name="Shu S."/>
            <person name="Jenkins J."/>
            <person name="Grimwood J."/>
            <person name="Baten A."/>
        </authorList>
    </citation>
    <scope>NUCLEOTIDE SEQUENCE</scope>
    <source>
        <strain evidence="3">CV2-018</strain>
    </source>
</reference>
<organism evidence="3 4">
    <name type="scientific">Corymbia citriodora subsp. variegata</name>
    <dbReference type="NCBI Taxonomy" id="360336"/>
    <lineage>
        <taxon>Eukaryota</taxon>
        <taxon>Viridiplantae</taxon>
        <taxon>Streptophyta</taxon>
        <taxon>Embryophyta</taxon>
        <taxon>Tracheophyta</taxon>
        <taxon>Spermatophyta</taxon>
        <taxon>Magnoliopsida</taxon>
        <taxon>eudicotyledons</taxon>
        <taxon>Gunneridae</taxon>
        <taxon>Pentapetalae</taxon>
        <taxon>rosids</taxon>
        <taxon>malvids</taxon>
        <taxon>Myrtales</taxon>
        <taxon>Myrtaceae</taxon>
        <taxon>Myrtoideae</taxon>
        <taxon>Eucalypteae</taxon>
        <taxon>Corymbia</taxon>
    </lineage>
</organism>
<accession>A0A8T0CM50</accession>
<dbReference type="InterPro" id="IPR044974">
    <property type="entry name" value="Disease_R_plants"/>
</dbReference>
<keyword evidence="4" id="KW-1185">Reference proteome</keyword>
<sequence length="546" mass="62411">MHNQLKDLGREIVSQESGEQLEKHSRLWNHKDALDALLSKKKNEKLQALRLMFKDSSEYCFTLEGFGAFPNLRFLHMDSRDVTDELLSEVKSMITSLANSYLSKKQLLPDLRWFSWHNFPLRALQISNFSLINLVILDFSRSKLTHDWSGWKHIKRADKLKVLNLSWCELLTKTPDFSGYLKLERLILEKCESLAEIHSSIEQLKFLVFLNLNFCSDLRYLPQKLGELPALAELLLDGTSIREIPRWWVMKNLKKLSLDATPIIHLPDSTGALTNLESLSLNWCSNMGILPHSIKELRSLIKLDLLETGITEFPNSMESLENLKELKLSWCYESRGISALPKLPISLISLAISSPSLITMPDLSSLINLKQLLMCMGVRDISGPSELVQQQDPMPWWIGKLSKLEVLTLTLPHMTKLSPELDVLPHLRSLHLHGCQALQCIPQIPSSVSKLHIIDCPSLTTLDISNLENLSELYVLATPLEDISGHELLYSLLEWKISADYAHDLQAHLRSKMLEQHGLTKNMLGRTREIERGYFSVLGKIKRYVL</sequence>
<dbReference type="OrthoDB" id="1394818at2759"/>
<name>A0A8T0CM50_CORYI</name>
<dbReference type="PANTHER" id="PTHR11017:SF570">
    <property type="entry name" value="DISEASE RESISTANCE PROTEIN (TIR-NBS CLASS)-RELATED"/>
    <property type="match status" value="1"/>
</dbReference>
<evidence type="ECO:0000313" key="3">
    <source>
        <dbReference type="EMBL" id="KAF7848653.1"/>
    </source>
</evidence>
<dbReference type="PANTHER" id="PTHR11017">
    <property type="entry name" value="LEUCINE-RICH REPEAT-CONTAINING PROTEIN"/>
    <property type="match status" value="1"/>
</dbReference>